<comment type="caution">
    <text evidence="1">The sequence shown here is derived from an EMBL/GenBank/DDBJ whole genome shotgun (WGS) entry which is preliminary data.</text>
</comment>
<reference evidence="1 2" key="1">
    <citation type="submission" date="2012-04" db="EMBL/GenBank/DDBJ databases">
        <authorList>
            <person name="Genoscope - CEA"/>
        </authorList>
    </citation>
    <scope>NUCLEOTIDE SEQUENCE [LARGE SCALE GENOMIC DNA]</scope>
    <source>
        <strain evidence="1 2">9432</strain>
    </source>
</reference>
<name>A0A822L6J2_MICAE</name>
<protein>
    <submittedName>
        <fullName evidence="1">Uncharacterized protein</fullName>
    </submittedName>
</protein>
<evidence type="ECO:0000313" key="2">
    <source>
        <dbReference type="Proteomes" id="UP000005806"/>
    </source>
</evidence>
<organism evidence="1 2">
    <name type="scientific">Microcystis aeruginosa PCC 9432</name>
    <dbReference type="NCBI Taxonomy" id="1160280"/>
    <lineage>
        <taxon>Bacteria</taxon>
        <taxon>Bacillati</taxon>
        <taxon>Cyanobacteriota</taxon>
        <taxon>Cyanophyceae</taxon>
        <taxon>Oscillatoriophycideae</taxon>
        <taxon>Chroococcales</taxon>
        <taxon>Microcystaceae</taxon>
        <taxon>Microcystis</taxon>
    </lineage>
</organism>
<sequence length="41" mass="4659">MRDFHDPSGNFLIEVQDGQIIVQQTTRVAMGLSLAIREKFP</sequence>
<gene>
    <name evidence="1" type="ORF">MICCA_1800012</name>
</gene>
<accession>A0A822L6J2</accession>
<dbReference type="EMBL" id="CAIH01000091">
    <property type="protein sequence ID" value="CCH91779.1"/>
    <property type="molecule type" value="Genomic_DNA"/>
</dbReference>
<dbReference type="Proteomes" id="UP000005806">
    <property type="component" value="Unassembled WGS sequence"/>
</dbReference>
<proteinExistence type="predicted"/>
<dbReference type="AlphaFoldDB" id="A0A822L6J2"/>
<evidence type="ECO:0000313" key="1">
    <source>
        <dbReference type="EMBL" id="CCH91779.1"/>
    </source>
</evidence>